<gene>
    <name evidence="4" type="ORF">I553_0681</name>
</gene>
<reference evidence="4" key="1">
    <citation type="submission" date="2014-01" db="EMBL/GenBank/DDBJ databases">
        <authorList>
            <person name="Brown-Elliot B."/>
            <person name="Wallace R."/>
            <person name="Lenaerts A."/>
            <person name="Ordway D."/>
            <person name="DeGroote M.A."/>
            <person name="Parker T."/>
            <person name="Sizemore C."/>
            <person name="Tallon L.J."/>
            <person name="Sadzewicz L.K."/>
            <person name="Sengamalay N."/>
            <person name="Fraser C.M."/>
            <person name="Hine E."/>
            <person name="Shefchek K.A."/>
            <person name="Das S.P."/>
            <person name="Tettelin H."/>
        </authorList>
    </citation>
    <scope>NUCLEOTIDE SEQUENCE [LARGE SCALE GENOMIC DNA]</scope>
    <source>
        <strain evidence="4">4042</strain>
    </source>
</reference>
<name>X7YKI8_MYCXE</name>
<organism evidence="4">
    <name type="scientific">Mycobacterium xenopi 4042</name>
    <dbReference type="NCBI Taxonomy" id="1299334"/>
    <lineage>
        <taxon>Bacteria</taxon>
        <taxon>Bacillati</taxon>
        <taxon>Actinomycetota</taxon>
        <taxon>Actinomycetes</taxon>
        <taxon>Mycobacteriales</taxon>
        <taxon>Mycobacteriaceae</taxon>
        <taxon>Mycobacterium</taxon>
    </lineage>
</organism>
<evidence type="ECO:0000313" key="4">
    <source>
        <dbReference type="EMBL" id="EUA07048.1"/>
    </source>
</evidence>
<sequence length="131" mass="14770">MDVCPSCRSAVAELSGMPALLSQLDRDELAAIDEADRTGGAPPLPAELLPSLLARVGWRRRRSRVLTWAAGARPPWCWRSVCSWASKDITQHPRPPRRRPASRHCRWRRSAPRTWLRRSRCPPSSGVPTSR</sequence>
<keyword evidence="1" id="KW-0805">Transcription regulation</keyword>
<keyword evidence="2" id="KW-0804">Transcription</keyword>
<accession>X7YKI8</accession>
<feature type="region of interest" description="Disordered" evidence="3">
    <location>
        <begin position="88"/>
        <end position="111"/>
    </location>
</feature>
<dbReference type="PATRIC" id="fig|1299334.3.peg.10260"/>
<dbReference type="Gene3D" id="1.10.10.1320">
    <property type="entry name" value="Anti-sigma factor, zinc-finger domain"/>
    <property type="match status" value="1"/>
</dbReference>
<keyword evidence="4" id="KW-0812">Transmembrane</keyword>
<keyword evidence="4" id="KW-0472">Membrane</keyword>
<evidence type="ECO:0000256" key="2">
    <source>
        <dbReference type="ARBA" id="ARBA00023163"/>
    </source>
</evidence>
<dbReference type="InterPro" id="IPR041916">
    <property type="entry name" value="Anti_sigma_zinc_sf"/>
</dbReference>
<proteinExistence type="predicted"/>
<feature type="compositionally biased region" description="Basic residues" evidence="3">
    <location>
        <begin position="94"/>
        <end position="111"/>
    </location>
</feature>
<dbReference type="AlphaFoldDB" id="X7YKI8"/>
<protein>
    <submittedName>
        <fullName evidence="4">Putative transmembrane anti-sigma factor</fullName>
    </submittedName>
</protein>
<evidence type="ECO:0000256" key="1">
    <source>
        <dbReference type="ARBA" id="ARBA00023015"/>
    </source>
</evidence>
<comment type="caution">
    <text evidence="4">The sequence shown here is derived from an EMBL/GenBank/DDBJ whole genome shotgun (WGS) entry which is preliminary data.</text>
</comment>
<evidence type="ECO:0000256" key="3">
    <source>
        <dbReference type="SAM" id="MobiDB-lite"/>
    </source>
</evidence>
<dbReference type="EMBL" id="JAOB01000093">
    <property type="protein sequence ID" value="EUA07048.1"/>
    <property type="molecule type" value="Genomic_DNA"/>
</dbReference>